<evidence type="ECO:0000313" key="2">
    <source>
        <dbReference type="WBParaSite" id="ES5_v2.g26439.t1"/>
    </source>
</evidence>
<protein>
    <submittedName>
        <fullName evidence="2">E3 SUMO-protein ligase NSE2</fullName>
    </submittedName>
</protein>
<reference evidence="2" key="1">
    <citation type="submission" date="2022-11" db="UniProtKB">
        <authorList>
            <consortium name="WormBaseParasite"/>
        </authorList>
    </citation>
    <scope>IDENTIFICATION</scope>
</reference>
<dbReference type="Proteomes" id="UP000887579">
    <property type="component" value="Unplaced"/>
</dbReference>
<name>A0AC34G9N9_9BILA</name>
<proteinExistence type="predicted"/>
<evidence type="ECO:0000313" key="1">
    <source>
        <dbReference type="Proteomes" id="UP000887579"/>
    </source>
</evidence>
<accession>A0AC34G9N9</accession>
<organism evidence="1 2">
    <name type="scientific">Panagrolaimus sp. ES5</name>
    <dbReference type="NCBI Taxonomy" id="591445"/>
    <lineage>
        <taxon>Eukaryota</taxon>
        <taxon>Metazoa</taxon>
        <taxon>Ecdysozoa</taxon>
        <taxon>Nematoda</taxon>
        <taxon>Chromadorea</taxon>
        <taxon>Rhabditida</taxon>
        <taxon>Tylenchina</taxon>
        <taxon>Panagrolaimomorpha</taxon>
        <taxon>Panagrolaimoidea</taxon>
        <taxon>Panagrolaimidae</taxon>
        <taxon>Panagrolaimus</taxon>
    </lineage>
</organism>
<sequence>MYQPSGYYQTFALQQIHDLLTAMQTGLAKQPVTNEENKKAMIDSLKEIDKMAKEFAINEKVESQIAIKMQEDIAEARQTRNMEKLMTPTQESFQAIHAQVSANVNELQTYRILKETIKKVTKAIKDGKEKAAENNGDDEEEEEIISEAAVVRMKDPITKERITEPVRNAHCGHVYNKPSIIAYIKDNHQRNYLCQCPQPGCSNKRKLIQEDIEDYPEFFETAVLER</sequence>
<dbReference type="WBParaSite" id="ES5_v2.g26439.t1">
    <property type="protein sequence ID" value="ES5_v2.g26439.t1"/>
    <property type="gene ID" value="ES5_v2.g26439"/>
</dbReference>